<sequence>MNNSRDTYNLKRIQKFNKIDQAYDKDSLKDLIIKPEKIIKPNINIESMINTREASSKQELEDCIKKRVNLPYKGIISIKDFNYNQVLKKSEDLIIHKVTEDDKKHADSNLANYTAKIKTHNDELTDKYSMNKETEHKKEFEYQHKYKYRNKLENNTESDLRTDRIEFYKKEQEKIEDHKKKMDDILMNLIDSNIISEDLSTINYDKIDIAQLEKTLKTQFGEKEYSKLLNELK</sequence>
<proteinExistence type="predicted"/>
<evidence type="ECO:0000313" key="1">
    <source>
        <dbReference type="EMBL" id="AYV80036.1"/>
    </source>
</evidence>
<organism evidence="1">
    <name type="scientific">Gaeavirus sp</name>
    <dbReference type="NCBI Taxonomy" id="2487767"/>
    <lineage>
        <taxon>Viruses</taxon>
        <taxon>Varidnaviria</taxon>
        <taxon>Bamfordvirae</taxon>
        <taxon>Nucleocytoviricota</taxon>
        <taxon>Megaviricetes</taxon>
        <taxon>Imitervirales</taxon>
        <taxon>Mimiviridae</taxon>
        <taxon>Klosneuvirinae</taxon>
    </lineage>
</organism>
<accession>A0A3G4ZYM9</accession>
<reference evidence="1" key="1">
    <citation type="submission" date="2018-10" db="EMBL/GenBank/DDBJ databases">
        <title>Hidden diversity of soil giant viruses.</title>
        <authorList>
            <person name="Schulz F."/>
            <person name="Alteio L."/>
            <person name="Goudeau D."/>
            <person name="Ryan E.M."/>
            <person name="Malmstrom R.R."/>
            <person name="Blanchard J."/>
            <person name="Woyke T."/>
        </authorList>
    </citation>
    <scope>NUCLEOTIDE SEQUENCE</scope>
    <source>
        <strain evidence="1">GAV1</strain>
    </source>
</reference>
<gene>
    <name evidence="1" type="ORF">Gaeavirus6_11</name>
</gene>
<dbReference type="EMBL" id="MK072204">
    <property type="protein sequence ID" value="AYV80036.1"/>
    <property type="molecule type" value="Genomic_DNA"/>
</dbReference>
<protein>
    <submittedName>
        <fullName evidence="1">Uncharacterized protein</fullName>
    </submittedName>
</protein>
<name>A0A3G4ZYM9_9VIRU</name>